<evidence type="ECO:0000256" key="1">
    <source>
        <dbReference type="RuleBase" id="RU361155"/>
    </source>
</evidence>
<dbReference type="GO" id="GO:0019319">
    <property type="term" value="P:hexose biosynthetic process"/>
    <property type="evidence" value="ECO:0007669"/>
    <property type="project" value="TreeGrafter"/>
</dbReference>
<accession>A0A150G0F3</accession>
<keyword evidence="3" id="KW-0732">Signal</keyword>
<evidence type="ECO:0000256" key="3">
    <source>
        <dbReference type="SAM" id="SignalP"/>
    </source>
</evidence>
<feature type="compositionally biased region" description="Gly residues" evidence="2">
    <location>
        <begin position="550"/>
        <end position="561"/>
    </location>
</feature>
<gene>
    <name evidence="5" type="ORF">GPECTOR_95g690</name>
</gene>
<dbReference type="Gene3D" id="3.40.50.300">
    <property type="entry name" value="P-loop containing nucleotide triphosphate hydrolases"/>
    <property type="match status" value="1"/>
</dbReference>
<feature type="domain" description="Sulfotransferase" evidence="4">
    <location>
        <begin position="270"/>
        <end position="435"/>
    </location>
</feature>
<organism evidence="5 6">
    <name type="scientific">Gonium pectorale</name>
    <name type="common">Green alga</name>
    <dbReference type="NCBI Taxonomy" id="33097"/>
    <lineage>
        <taxon>Eukaryota</taxon>
        <taxon>Viridiplantae</taxon>
        <taxon>Chlorophyta</taxon>
        <taxon>core chlorophytes</taxon>
        <taxon>Chlorophyceae</taxon>
        <taxon>CS clade</taxon>
        <taxon>Chlamydomonadales</taxon>
        <taxon>Volvocaceae</taxon>
        <taxon>Gonium</taxon>
    </lineage>
</organism>
<protein>
    <recommendedName>
        <fullName evidence="1">Sulfotransferase</fullName>
        <ecNumber evidence="1">2.8.2.-</ecNumber>
    </recommendedName>
</protein>
<comment type="caution">
    <text evidence="5">The sequence shown here is derived from an EMBL/GenBank/DDBJ whole genome shotgun (WGS) entry which is preliminary data.</text>
</comment>
<feature type="region of interest" description="Disordered" evidence="2">
    <location>
        <begin position="450"/>
        <end position="476"/>
    </location>
</feature>
<feature type="signal peptide" evidence="3">
    <location>
        <begin position="1"/>
        <end position="20"/>
    </location>
</feature>
<dbReference type="EC" id="2.8.2.-" evidence="1"/>
<dbReference type="SUPFAM" id="SSF52540">
    <property type="entry name" value="P-loop containing nucleoside triphosphate hydrolases"/>
    <property type="match status" value="1"/>
</dbReference>
<sequence>MPLLMLPLLLRSCLVASAPASNSAGPKGWELREALERLDKDLYDNGPGPERPYSQDLGQPCWAAPPDKGGGEGSGGEGGFAGGLRCLPNALLLGGFQSGAASLFTALYKHPLVLKTGVSRWHFWAEFDKTMGGYLNGLAPAAAKLASWQAVVAAAANASGALGGAGDTGGGSLAWLSRQQPVILDGSASTFAHYWSPGVRAHRAFMARMGPCWKACHDTHRAGPAREACLEGECFPAAREADRKVAAAIGLPYEDVSLPLLLSAVYGKRPPKMVVLLRNPVDRLYSAFWKYGHYQSKYGASIDGFRSYVREQTSALRGCMARNASSGASSPGALGCLLHFETWGLAEERLFFHADQAGGGGRGRGDGSGEVGGEGGSGEILRGVYVIYLQRWLRFFDRSQLLLLRSEDYFANPVRTFSTVLRFLDLDPEAINRYVAVNRILAKAAKAAASGGASRGGGGAGAKARKGKGAAGGGGGGGVDADALRDALEVPGDDSLWNEIRRLLTTDGDGRYRANREAARAVGGPRGKEEEDGAGQATAAAQRRRLAAAGDGGGGGGGGEGRPPMPDDVRRELAAFYYPYNRQLAELVGDPGLIRGWG</sequence>
<dbReference type="InterPro" id="IPR052654">
    <property type="entry name" value="CS_Sulfotransferase"/>
</dbReference>
<dbReference type="Proteomes" id="UP000075714">
    <property type="component" value="Unassembled WGS sequence"/>
</dbReference>
<dbReference type="OrthoDB" id="526228at2759"/>
<dbReference type="EMBL" id="LSYV01000096">
    <property type="protein sequence ID" value="KXZ43301.1"/>
    <property type="molecule type" value="Genomic_DNA"/>
</dbReference>
<evidence type="ECO:0000256" key="2">
    <source>
        <dbReference type="SAM" id="MobiDB-lite"/>
    </source>
</evidence>
<evidence type="ECO:0000313" key="5">
    <source>
        <dbReference type="EMBL" id="KXZ43301.1"/>
    </source>
</evidence>
<feature type="chain" id="PRO_5007561875" description="Sulfotransferase" evidence="3">
    <location>
        <begin position="21"/>
        <end position="598"/>
    </location>
</feature>
<comment type="similarity">
    <text evidence="1">Belongs to the sulfotransferase 1 family.</text>
</comment>
<dbReference type="Pfam" id="PF00685">
    <property type="entry name" value="Sulfotransfer_1"/>
    <property type="match status" value="1"/>
</dbReference>
<dbReference type="STRING" id="33097.A0A150G0F3"/>
<dbReference type="PANTHER" id="PTHR15723:SF0">
    <property type="entry name" value="CARBOHYDRATE SULFOTRANSFERASE 15"/>
    <property type="match status" value="1"/>
</dbReference>
<keyword evidence="6" id="KW-1185">Reference proteome</keyword>
<feature type="region of interest" description="Disordered" evidence="2">
    <location>
        <begin position="41"/>
        <end position="76"/>
    </location>
</feature>
<dbReference type="InterPro" id="IPR000863">
    <property type="entry name" value="Sulfotransferase_dom"/>
</dbReference>
<dbReference type="AlphaFoldDB" id="A0A150G0F3"/>
<evidence type="ECO:0000313" key="6">
    <source>
        <dbReference type="Proteomes" id="UP000075714"/>
    </source>
</evidence>
<dbReference type="InterPro" id="IPR027417">
    <property type="entry name" value="P-loop_NTPase"/>
</dbReference>
<name>A0A150G0F3_GONPE</name>
<dbReference type="PANTHER" id="PTHR15723">
    <property type="entry name" value="CARBOHYDRATE SULFOTRANSFERASE 15"/>
    <property type="match status" value="1"/>
</dbReference>
<feature type="region of interest" description="Disordered" evidence="2">
    <location>
        <begin position="518"/>
        <end position="568"/>
    </location>
</feature>
<dbReference type="GO" id="GO:0050659">
    <property type="term" value="F:N-acetylgalactosamine 4-sulfate 6-O-sulfotransferase activity"/>
    <property type="evidence" value="ECO:0007669"/>
    <property type="project" value="TreeGrafter"/>
</dbReference>
<reference evidence="6" key="1">
    <citation type="journal article" date="2016" name="Nat. Commun.">
        <title>The Gonium pectorale genome demonstrates co-option of cell cycle regulation during the evolution of multicellularity.</title>
        <authorList>
            <person name="Hanschen E.R."/>
            <person name="Marriage T.N."/>
            <person name="Ferris P.J."/>
            <person name="Hamaji T."/>
            <person name="Toyoda A."/>
            <person name="Fujiyama A."/>
            <person name="Neme R."/>
            <person name="Noguchi H."/>
            <person name="Minakuchi Y."/>
            <person name="Suzuki M."/>
            <person name="Kawai-Toyooka H."/>
            <person name="Smith D.R."/>
            <person name="Sparks H."/>
            <person name="Anderson J."/>
            <person name="Bakaric R."/>
            <person name="Luria V."/>
            <person name="Karger A."/>
            <person name="Kirschner M.W."/>
            <person name="Durand P.M."/>
            <person name="Michod R.E."/>
            <person name="Nozaki H."/>
            <person name="Olson B.J."/>
        </authorList>
    </citation>
    <scope>NUCLEOTIDE SEQUENCE [LARGE SCALE GENOMIC DNA]</scope>
    <source>
        <strain evidence="6">NIES-2863</strain>
    </source>
</reference>
<keyword evidence="1" id="KW-0808">Transferase</keyword>
<evidence type="ECO:0000259" key="4">
    <source>
        <dbReference type="Pfam" id="PF00685"/>
    </source>
</evidence>
<proteinExistence type="inferred from homology"/>